<evidence type="ECO:0000313" key="4">
    <source>
        <dbReference type="Proteomes" id="UP000693970"/>
    </source>
</evidence>
<reference evidence="2" key="1">
    <citation type="journal article" date="2021" name="Sci. Rep.">
        <title>Diploid genomic architecture of Nitzschia inconspicua, an elite biomass production diatom.</title>
        <authorList>
            <person name="Oliver A."/>
            <person name="Podell S."/>
            <person name="Pinowska A."/>
            <person name="Traller J.C."/>
            <person name="Smith S.R."/>
            <person name="McClure R."/>
            <person name="Beliaev A."/>
            <person name="Bohutskyi P."/>
            <person name="Hill E.A."/>
            <person name="Rabines A."/>
            <person name="Zheng H."/>
            <person name="Allen L.Z."/>
            <person name="Kuo A."/>
            <person name="Grigoriev I.V."/>
            <person name="Allen A.E."/>
            <person name="Hazlebeck D."/>
            <person name="Allen E.E."/>
        </authorList>
    </citation>
    <scope>NUCLEOTIDE SEQUENCE</scope>
    <source>
        <strain evidence="2">Hildebrandi</strain>
    </source>
</reference>
<evidence type="ECO:0000256" key="1">
    <source>
        <dbReference type="SAM" id="Coils"/>
    </source>
</evidence>
<dbReference type="AlphaFoldDB" id="A0A9K3PBL4"/>
<dbReference type="Proteomes" id="UP000693970">
    <property type="component" value="Unassembled WGS sequence"/>
</dbReference>
<keyword evidence="4" id="KW-1185">Reference proteome</keyword>
<evidence type="ECO:0000313" key="3">
    <source>
        <dbReference type="EMBL" id="KAG7362182.1"/>
    </source>
</evidence>
<organism evidence="2 4">
    <name type="scientific">Nitzschia inconspicua</name>
    <dbReference type="NCBI Taxonomy" id="303405"/>
    <lineage>
        <taxon>Eukaryota</taxon>
        <taxon>Sar</taxon>
        <taxon>Stramenopiles</taxon>
        <taxon>Ochrophyta</taxon>
        <taxon>Bacillariophyta</taxon>
        <taxon>Bacillariophyceae</taxon>
        <taxon>Bacillariophycidae</taxon>
        <taxon>Bacillariales</taxon>
        <taxon>Bacillariaceae</taxon>
        <taxon>Nitzschia</taxon>
    </lineage>
</organism>
<keyword evidence="1" id="KW-0175">Coiled coil</keyword>
<reference evidence="2" key="2">
    <citation type="submission" date="2021-04" db="EMBL/GenBank/DDBJ databases">
        <authorList>
            <person name="Podell S."/>
        </authorList>
    </citation>
    <scope>NUCLEOTIDE SEQUENCE</scope>
    <source>
        <strain evidence="2">Hildebrandi</strain>
    </source>
</reference>
<comment type="caution">
    <text evidence="2">The sequence shown here is derived from an EMBL/GenBank/DDBJ whole genome shotgun (WGS) entry which is preliminary data.</text>
</comment>
<proteinExistence type="predicted"/>
<name>A0A9K3PBL4_9STRA</name>
<dbReference type="OrthoDB" id="2131701at2759"/>
<evidence type="ECO:0000313" key="2">
    <source>
        <dbReference type="EMBL" id="KAG7339119.1"/>
    </source>
</evidence>
<feature type="coiled-coil region" evidence="1">
    <location>
        <begin position="39"/>
        <end position="91"/>
    </location>
</feature>
<sequence>MDRLRLETKDLPLQQQIDRFHQWLHENPDHVNYSTVQWLLDEKQQRAQEIAEKEQLQQQLAEEMQQHAQEKEQHAQEKEQLLQKLHAASLKSLKEEFLAISDRTSSGPHLSENHKHAEVQQIDNLVDCLNNLEKNWLDDRFWETSCVPHKQFRECYKESEAQGLVSYILKTLIVALKLSDYIDVVHNATLAGIECDILLVYRPNYLPFAVIEVKKPCNCQEHRLQLWQGKIPEGLKTRQNVVAGQIFDSMSAIRLFGFPNLYGMIATGNQFRLVGTYSGEDPNDRVMFDKELLNEIKKDTSSGEAIAAVLKEFQGWTDDTSSECITTYSPEQPSVVLSQYGSGQTDELANRVVWASEIVPSFEDLKDEDDMIEKVRNSGAEILSLVVLFVVKGCQMLTAFLKSRGGPQLLSPSITIRPKMPCRILQTNERIFSFGSVQVNSLNLNKYKATPPLFVIHHLGMGEYGNCCLAVSRYGTSCCAVKFFHRVDGRDRLAMEELERMPGIESRGGFVLGNAVFSSNSKDGKEKGARKRVNRYRLEAVCKLWIYSLRYQVASHGILE</sequence>
<protein>
    <submittedName>
        <fullName evidence="2">Uncharacterized protein</fullName>
    </submittedName>
</protein>
<gene>
    <name evidence="2" type="ORF">IV203_017696</name>
    <name evidence="3" type="ORF">IV203_025848</name>
</gene>
<dbReference type="EMBL" id="JAGRRH010000012">
    <property type="protein sequence ID" value="KAG7362182.1"/>
    <property type="molecule type" value="Genomic_DNA"/>
</dbReference>
<dbReference type="EMBL" id="JAGRRH010000041">
    <property type="protein sequence ID" value="KAG7339119.1"/>
    <property type="molecule type" value="Genomic_DNA"/>
</dbReference>
<accession>A0A9K3PBL4</accession>